<accession>A0A2J6RWI2</accession>
<proteinExistence type="predicted"/>
<keyword evidence="1" id="KW-0812">Transmembrane</keyword>
<dbReference type="Proteomes" id="UP000235786">
    <property type="component" value="Unassembled WGS sequence"/>
</dbReference>
<keyword evidence="1" id="KW-1133">Transmembrane helix</keyword>
<feature type="transmembrane region" description="Helical" evidence="1">
    <location>
        <begin position="223"/>
        <end position="243"/>
    </location>
</feature>
<gene>
    <name evidence="2" type="ORF">L207DRAFT_581520</name>
</gene>
<evidence type="ECO:0000313" key="2">
    <source>
        <dbReference type="EMBL" id="PMD42874.1"/>
    </source>
</evidence>
<name>A0A2J6RWI2_HYAVF</name>
<dbReference type="AlphaFoldDB" id="A0A2J6RWI2"/>
<keyword evidence="3" id="KW-1185">Reference proteome</keyword>
<evidence type="ECO:0000256" key="1">
    <source>
        <dbReference type="SAM" id="Phobius"/>
    </source>
</evidence>
<reference evidence="2 3" key="1">
    <citation type="submission" date="2016-04" db="EMBL/GenBank/DDBJ databases">
        <title>A degradative enzymes factory behind the ericoid mycorrhizal symbiosis.</title>
        <authorList>
            <consortium name="DOE Joint Genome Institute"/>
            <person name="Martino E."/>
            <person name="Morin E."/>
            <person name="Grelet G."/>
            <person name="Kuo A."/>
            <person name="Kohler A."/>
            <person name="Daghino S."/>
            <person name="Barry K."/>
            <person name="Choi C."/>
            <person name="Cichocki N."/>
            <person name="Clum A."/>
            <person name="Copeland A."/>
            <person name="Hainaut M."/>
            <person name="Haridas S."/>
            <person name="Labutti K."/>
            <person name="Lindquist E."/>
            <person name="Lipzen A."/>
            <person name="Khouja H.-R."/>
            <person name="Murat C."/>
            <person name="Ohm R."/>
            <person name="Olson A."/>
            <person name="Spatafora J."/>
            <person name="Veneault-Fourrey C."/>
            <person name="Henrissat B."/>
            <person name="Grigoriev I."/>
            <person name="Martin F."/>
            <person name="Perotto S."/>
        </authorList>
    </citation>
    <scope>NUCLEOTIDE SEQUENCE [LARGE SCALE GENOMIC DNA]</scope>
    <source>
        <strain evidence="2 3">F</strain>
    </source>
</reference>
<dbReference type="STRING" id="1149755.A0A2J6RWI2"/>
<dbReference type="EMBL" id="KZ613943">
    <property type="protein sequence ID" value="PMD42874.1"/>
    <property type="molecule type" value="Genomic_DNA"/>
</dbReference>
<feature type="transmembrane region" description="Helical" evidence="1">
    <location>
        <begin position="255"/>
        <end position="275"/>
    </location>
</feature>
<organism evidence="2 3">
    <name type="scientific">Hyaloscypha variabilis (strain UAMH 11265 / GT02V1 / F)</name>
    <name type="common">Meliniomyces variabilis</name>
    <dbReference type="NCBI Taxonomy" id="1149755"/>
    <lineage>
        <taxon>Eukaryota</taxon>
        <taxon>Fungi</taxon>
        <taxon>Dikarya</taxon>
        <taxon>Ascomycota</taxon>
        <taxon>Pezizomycotina</taxon>
        <taxon>Leotiomycetes</taxon>
        <taxon>Helotiales</taxon>
        <taxon>Hyaloscyphaceae</taxon>
        <taxon>Hyaloscypha</taxon>
        <taxon>Hyaloscypha variabilis</taxon>
    </lineage>
</organism>
<protein>
    <submittedName>
        <fullName evidence="2">Uncharacterized protein</fullName>
    </submittedName>
</protein>
<sequence>MTDYPGDSSDIEPPRLPTYRPVGSLEAAALLDYHLPRRGQGWRIVARGEFVASGEFTNALDRTKYKNTPDYVSKYPKCALNLVCFRGGTIGCQLYQIQTVLESRFESKEVFQQTITILPSLIYSDAELFRALRDIYQNKMCGFWRNVLFLKTLRGIRLLSFTSTSRMTVVPLNDFVLHELLYAYQNPSKIKSEHEWIEWVFRLRQPGSRHALEFVEGWSGTRIAVAGSIVLVISTMVGVVWSIKGSGIQDGFSIAGFILTAGSVLLALLAIISQIESSSGKHSD</sequence>
<evidence type="ECO:0000313" key="3">
    <source>
        <dbReference type="Proteomes" id="UP000235786"/>
    </source>
</evidence>
<dbReference type="OrthoDB" id="9988102at2759"/>
<keyword evidence="1" id="KW-0472">Membrane</keyword>